<accession>A0A8R1IQY8</accession>
<proteinExistence type="predicted"/>
<evidence type="ECO:0000313" key="1">
    <source>
        <dbReference type="EnsemblMetazoa" id="CJA37141.1"/>
    </source>
</evidence>
<sequence length="66" mass="7603">MKTQVCIHCFVCVSSNITVFAWSHTNKWAEFRVLMSRVNCIRFKLCTSNRRLCAISPLPTANSHPF</sequence>
<dbReference type="EnsemblMetazoa" id="CJA37141.1">
    <property type="protein sequence ID" value="CJA37141.1"/>
    <property type="gene ID" value="WBGene00212988"/>
</dbReference>
<keyword evidence="2" id="KW-1185">Reference proteome</keyword>
<name>A0A8R1IQY8_CAEJA</name>
<evidence type="ECO:0000313" key="2">
    <source>
        <dbReference type="Proteomes" id="UP000005237"/>
    </source>
</evidence>
<reference evidence="2" key="1">
    <citation type="submission" date="2010-08" db="EMBL/GenBank/DDBJ databases">
        <authorList>
            <consortium name="Caenorhabditis japonica Sequencing Consortium"/>
            <person name="Wilson R.K."/>
        </authorList>
    </citation>
    <scope>NUCLEOTIDE SEQUENCE [LARGE SCALE GENOMIC DNA]</scope>
    <source>
        <strain evidence="2">DF5081</strain>
    </source>
</reference>
<protein>
    <submittedName>
        <fullName evidence="1">Uncharacterized protein</fullName>
    </submittedName>
</protein>
<organism evidence="1 2">
    <name type="scientific">Caenorhabditis japonica</name>
    <dbReference type="NCBI Taxonomy" id="281687"/>
    <lineage>
        <taxon>Eukaryota</taxon>
        <taxon>Metazoa</taxon>
        <taxon>Ecdysozoa</taxon>
        <taxon>Nematoda</taxon>
        <taxon>Chromadorea</taxon>
        <taxon>Rhabditida</taxon>
        <taxon>Rhabditina</taxon>
        <taxon>Rhabditomorpha</taxon>
        <taxon>Rhabditoidea</taxon>
        <taxon>Rhabditidae</taxon>
        <taxon>Peloderinae</taxon>
        <taxon>Caenorhabditis</taxon>
    </lineage>
</organism>
<reference evidence="1" key="2">
    <citation type="submission" date="2022-06" db="UniProtKB">
        <authorList>
            <consortium name="EnsemblMetazoa"/>
        </authorList>
    </citation>
    <scope>IDENTIFICATION</scope>
    <source>
        <strain evidence="1">DF5081</strain>
    </source>
</reference>
<dbReference type="Proteomes" id="UP000005237">
    <property type="component" value="Unassembled WGS sequence"/>
</dbReference>
<dbReference type="AlphaFoldDB" id="A0A8R1IQY8"/>